<dbReference type="GO" id="GO:0004553">
    <property type="term" value="F:hydrolase activity, hydrolyzing O-glycosyl compounds"/>
    <property type="evidence" value="ECO:0007669"/>
    <property type="project" value="TreeGrafter"/>
</dbReference>
<dbReference type="InterPro" id="IPR005194">
    <property type="entry name" value="Glyco_hydro_65_C"/>
</dbReference>
<evidence type="ECO:0000259" key="5">
    <source>
        <dbReference type="Pfam" id="PF03633"/>
    </source>
</evidence>
<dbReference type="GO" id="GO:0005975">
    <property type="term" value="P:carbohydrate metabolic process"/>
    <property type="evidence" value="ECO:0007669"/>
    <property type="project" value="InterPro"/>
</dbReference>
<dbReference type="InterPro" id="IPR011013">
    <property type="entry name" value="Gal_mutarotase_sf_dom"/>
</dbReference>
<proteinExistence type="inferred from homology"/>
<dbReference type="InterPro" id="IPR012341">
    <property type="entry name" value="6hp_glycosidase-like_sf"/>
</dbReference>
<dbReference type="Gene3D" id="2.70.98.40">
    <property type="entry name" value="Glycoside hydrolase, family 65, N-terminal domain"/>
    <property type="match status" value="1"/>
</dbReference>
<evidence type="ECO:0000256" key="2">
    <source>
        <dbReference type="PIRSR" id="PIRSR036289-50"/>
    </source>
</evidence>
<dbReference type="Gene3D" id="1.50.10.10">
    <property type="match status" value="1"/>
</dbReference>
<evidence type="ECO:0000313" key="8">
    <source>
        <dbReference type="Proteomes" id="UP000824013"/>
    </source>
</evidence>
<dbReference type="PANTHER" id="PTHR11051:SF14">
    <property type="entry name" value="MALTOSE PHOSPHORYLASE"/>
    <property type="match status" value="1"/>
</dbReference>
<keyword evidence="7" id="KW-0378">Hydrolase</keyword>
<dbReference type="Proteomes" id="UP000824013">
    <property type="component" value="Unassembled WGS sequence"/>
</dbReference>
<comment type="caution">
    <text evidence="7">The sequence shown here is derived from an EMBL/GenBank/DDBJ whole genome shotgun (WGS) entry which is preliminary data.</text>
</comment>
<dbReference type="SUPFAM" id="SSF48208">
    <property type="entry name" value="Six-hairpin glycosidases"/>
    <property type="match status" value="1"/>
</dbReference>
<feature type="binding site" evidence="3">
    <location>
        <begin position="587"/>
        <end position="588"/>
    </location>
    <ligand>
        <name>substrate</name>
    </ligand>
</feature>
<dbReference type="Pfam" id="PF03632">
    <property type="entry name" value="Glyco_hydro_65m"/>
    <property type="match status" value="1"/>
</dbReference>
<feature type="domain" description="Glycoside hydrolase family 65 C-terminal" evidence="5">
    <location>
        <begin position="684"/>
        <end position="744"/>
    </location>
</feature>
<dbReference type="InterPro" id="IPR008928">
    <property type="entry name" value="6-hairpin_glycosidase_sf"/>
</dbReference>
<dbReference type="GO" id="GO:0016757">
    <property type="term" value="F:glycosyltransferase activity"/>
    <property type="evidence" value="ECO:0007669"/>
    <property type="project" value="UniProtKB-ARBA"/>
</dbReference>
<reference evidence="7" key="1">
    <citation type="journal article" date="2021" name="PeerJ">
        <title>Extensive microbial diversity within the chicken gut microbiome revealed by metagenomics and culture.</title>
        <authorList>
            <person name="Gilroy R."/>
            <person name="Ravi A."/>
            <person name="Getino M."/>
            <person name="Pursley I."/>
            <person name="Horton D.L."/>
            <person name="Alikhan N.F."/>
            <person name="Baker D."/>
            <person name="Gharbi K."/>
            <person name="Hall N."/>
            <person name="Watson M."/>
            <person name="Adriaenssens E.M."/>
            <person name="Foster-Nyarko E."/>
            <person name="Jarju S."/>
            <person name="Secka A."/>
            <person name="Antonio M."/>
            <person name="Oren A."/>
            <person name="Chaudhuri R.R."/>
            <person name="La Ragione R."/>
            <person name="Hildebrand F."/>
            <person name="Pallen M.J."/>
        </authorList>
    </citation>
    <scope>NUCLEOTIDE SEQUENCE</scope>
    <source>
        <strain evidence="7">3204</strain>
    </source>
</reference>
<feature type="binding site" evidence="3">
    <location>
        <begin position="353"/>
        <end position="354"/>
    </location>
    <ligand>
        <name>substrate</name>
    </ligand>
</feature>
<dbReference type="Pfam" id="PF03633">
    <property type="entry name" value="Glyco_hydro_65C"/>
    <property type="match status" value="1"/>
</dbReference>
<feature type="domain" description="Glycoside hydrolase family 65 N-terminal" evidence="6">
    <location>
        <begin position="14"/>
        <end position="261"/>
    </location>
</feature>
<dbReference type="PIRSF" id="PIRSF036289">
    <property type="entry name" value="Glycosyl_hydrolase_malt_phosph"/>
    <property type="match status" value="1"/>
</dbReference>
<dbReference type="GO" id="GO:0030246">
    <property type="term" value="F:carbohydrate binding"/>
    <property type="evidence" value="ECO:0007669"/>
    <property type="project" value="InterPro"/>
</dbReference>
<sequence>MKRIFEVDPWNIVTHKLDKENKRLQESLTSLGNGYMGMRGNFEEDYTGDSLPGSYLAGVWYPDKTRVGWWKNGYPEYFGKVINAVNFIKMNFLINGSKLDLYTDKISDFTLDLDMKNATLKRSFIVEKDGAKVKFNFERFLSVAQKELSVQKVSFENLSDDSVEVKVISSLDANVENEDANYDERFWQVLEITDDSIIAETKPNDFGTPRFTSGMQVGYVTELKETDHEVGKLETSKTFVADLKAHEVGTIEKRVVVVTSRDYETVDDLRDAMEGIAAKISSVSYEDLLGAHANVWKNRWNQSDIKIDGDTDAQQGMRFNLFGLFTTYSGEDSRLNIGPKGFTGEKYGGATYWDTEAFCIPVYLGVSQPEVSRNLLMYRYNQLKGAYINAQRQGLKGALYPMVTFNGIECHNEWEITFEEIHRNGDIAFAIYNYTRYTGDKSFVLHEGSKMLTEMSRFWADRVHYSKRNEQYMIHGVTGPDEYENNVDNNWYTNFLARWTLKYTLQILGEVSKDQFEKLNVSKEEMDHWQDIVDKMYLPYDEDLGIFVQHDGFLDKDIEPVSSIPADQLPINQHWSWDKILRSPYIKQGDVLQGIWDFIDDFSEREKKRNFDFYEPLTVHESSLSPAIHAVLAADLHYEQKAVALYERTARLDLDNYNNDTADGLHITSMTGGWLAMVQGFAGMRVHDDGTLSYKPFLPKKWNSYSFRQVFRGRVIEVNVKENGSEFKLVSGDPLQITVNDEPLMLK</sequence>
<comment type="similarity">
    <text evidence="1">Belongs to the glycosyl hydrolase 65 family.</text>
</comment>
<dbReference type="AlphaFoldDB" id="A0A9D2CPU0"/>
<feature type="active site" description="Proton donor" evidence="2">
    <location>
        <position position="482"/>
    </location>
</feature>
<dbReference type="NCBIfam" id="NF010380">
    <property type="entry name" value="PRK13807.1"/>
    <property type="match status" value="1"/>
</dbReference>
<feature type="domain" description="Glycoside hydrolase family 65 central catalytic" evidence="4">
    <location>
        <begin position="318"/>
        <end position="674"/>
    </location>
</feature>
<dbReference type="EMBL" id="DXCM01000096">
    <property type="protein sequence ID" value="HIY93827.1"/>
    <property type="molecule type" value="Genomic_DNA"/>
</dbReference>
<evidence type="ECO:0000259" key="4">
    <source>
        <dbReference type="Pfam" id="PF03632"/>
    </source>
</evidence>
<gene>
    <name evidence="7" type="ORF">H9820_12920</name>
</gene>
<dbReference type="PANTHER" id="PTHR11051">
    <property type="entry name" value="GLYCOSYL HYDROLASE-RELATED"/>
    <property type="match status" value="1"/>
</dbReference>
<accession>A0A9D2CPU0</accession>
<dbReference type="InterPro" id="IPR005195">
    <property type="entry name" value="Glyco_hydro_65_M"/>
</dbReference>
<reference evidence="7" key="2">
    <citation type="submission" date="2021-04" db="EMBL/GenBank/DDBJ databases">
        <authorList>
            <person name="Gilroy R."/>
        </authorList>
    </citation>
    <scope>NUCLEOTIDE SEQUENCE</scope>
    <source>
        <strain evidence="7">3204</strain>
    </source>
</reference>
<evidence type="ECO:0000256" key="1">
    <source>
        <dbReference type="ARBA" id="ARBA00006768"/>
    </source>
</evidence>
<dbReference type="InterPro" id="IPR005196">
    <property type="entry name" value="Glyco_hydro_65_N"/>
</dbReference>
<dbReference type="Gene3D" id="2.60.420.10">
    <property type="entry name" value="Maltose phosphorylase, domain 3"/>
    <property type="match status" value="1"/>
</dbReference>
<dbReference type="Pfam" id="PF03636">
    <property type="entry name" value="Glyco_hydro_65N"/>
    <property type="match status" value="1"/>
</dbReference>
<dbReference type="InterPro" id="IPR037018">
    <property type="entry name" value="GH65_N"/>
</dbReference>
<evidence type="ECO:0000313" key="7">
    <source>
        <dbReference type="EMBL" id="HIY93827.1"/>
    </source>
</evidence>
<dbReference type="InterPro" id="IPR017045">
    <property type="entry name" value="Malt_Pase/Glycosyl_Hdrlase"/>
</dbReference>
<name>A0A9D2CPU0_9LACO</name>
<evidence type="ECO:0000256" key="3">
    <source>
        <dbReference type="PIRSR" id="PIRSR036289-51"/>
    </source>
</evidence>
<organism evidence="7 8">
    <name type="scientific">Candidatus Companilactobacillus pullicola</name>
    <dbReference type="NCBI Taxonomy" id="2838523"/>
    <lineage>
        <taxon>Bacteria</taxon>
        <taxon>Bacillati</taxon>
        <taxon>Bacillota</taxon>
        <taxon>Bacilli</taxon>
        <taxon>Lactobacillales</taxon>
        <taxon>Lactobacillaceae</taxon>
        <taxon>Companilactobacillus</taxon>
    </lineage>
</organism>
<evidence type="ECO:0000259" key="6">
    <source>
        <dbReference type="Pfam" id="PF03636"/>
    </source>
</evidence>
<dbReference type="SUPFAM" id="SSF74650">
    <property type="entry name" value="Galactose mutarotase-like"/>
    <property type="match status" value="1"/>
</dbReference>
<protein>
    <submittedName>
        <fullName evidence="7">Glycoside hydrolase family 65 protein</fullName>
    </submittedName>
</protein>